<reference evidence="3 4" key="1">
    <citation type="submission" date="2019-07" db="EMBL/GenBank/DDBJ databases">
        <title>Genomics analysis of Aphanomyces spp. identifies a new class of oomycete effector associated with host adaptation.</title>
        <authorList>
            <person name="Gaulin E."/>
        </authorList>
    </citation>
    <scope>NUCLEOTIDE SEQUENCE [LARGE SCALE GENOMIC DNA]</scope>
    <source>
        <strain evidence="3 4">ATCC 201684</strain>
    </source>
</reference>
<evidence type="ECO:0008006" key="5">
    <source>
        <dbReference type="Google" id="ProtNLM"/>
    </source>
</evidence>
<evidence type="ECO:0000256" key="1">
    <source>
        <dbReference type="PIRSR" id="PIRSR613078-1"/>
    </source>
</evidence>
<dbReference type="PANTHER" id="PTHR48100">
    <property type="entry name" value="BROAD-SPECIFICITY PHOSPHATASE YOR283W-RELATED"/>
    <property type="match status" value="1"/>
</dbReference>
<dbReference type="GO" id="GO:0005829">
    <property type="term" value="C:cytosol"/>
    <property type="evidence" value="ECO:0007669"/>
    <property type="project" value="TreeGrafter"/>
</dbReference>
<accession>A0A6G0WYU5</accession>
<organism evidence="3 4">
    <name type="scientific">Aphanomyces euteiches</name>
    <dbReference type="NCBI Taxonomy" id="100861"/>
    <lineage>
        <taxon>Eukaryota</taxon>
        <taxon>Sar</taxon>
        <taxon>Stramenopiles</taxon>
        <taxon>Oomycota</taxon>
        <taxon>Saprolegniomycetes</taxon>
        <taxon>Saprolegniales</taxon>
        <taxon>Verrucalvaceae</taxon>
        <taxon>Aphanomyces</taxon>
    </lineage>
</organism>
<proteinExistence type="predicted"/>
<evidence type="ECO:0000313" key="3">
    <source>
        <dbReference type="EMBL" id="KAF0732766.1"/>
    </source>
</evidence>
<dbReference type="Pfam" id="PF00300">
    <property type="entry name" value="His_Phos_1"/>
    <property type="match status" value="1"/>
</dbReference>
<dbReference type="Proteomes" id="UP000481153">
    <property type="component" value="Unassembled WGS sequence"/>
</dbReference>
<protein>
    <recommendedName>
        <fullName evidence="5">Phosphoglycerate mutase</fullName>
    </recommendedName>
</protein>
<comment type="caution">
    <text evidence="3">The sequence shown here is derived from an EMBL/GenBank/DDBJ whole genome shotgun (WGS) entry which is preliminary data.</text>
</comment>
<name>A0A6G0WYU5_9STRA</name>
<dbReference type="SUPFAM" id="SSF53254">
    <property type="entry name" value="Phosphoglycerate mutase-like"/>
    <property type="match status" value="1"/>
</dbReference>
<dbReference type="InterPro" id="IPR029033">
    <property type="entry name" value="His_PPase_superfam"/>
</dbReference>
<dbReference type="EMBL" id="VJMJ01000128">
    <property type="protein sequence ID" value="KAF0732766.1"/>
    <property type="molecule type" value="Genomic_DNA"/>
</dbReference>
<dbReference type="AlphaFoldDB" id="A0A6G0WYU5"/>
<dbReference type="Gene3D" id="3.40.50.1240">
    <property type="entry name" value="Phosphoglycerate mutase-like"/>
    <property type="match status" value="1"/>
</dbReference>
<dbReference type="PANTHER" id="PTHR48100:SF44">
    <property type="entry name" value="PHOSPHATASE C1620.13-RELATED"/>
    <property type="match status" value="1"/>
</dbReference>
<sequence>MTTGTSEDGVVIWFVRHGQTDWNTQHRLQGHTDVPLNATGVAQAHAAAKRLQQVQPSFHHVVSSDLSRALITAQAIDASLDVGISLEPGLREHSLGHLQGLTFAEMTPRQRRDYERLRTNPAFDGHGGESSLEMATRVRTTLATLAEQYAGKRIVAVTHGGFLYHANRNIREMSIDRSTDATTPNACICVVEWRCGKWHILEWGLTDHLTSC</sequence>
<keyword evidence="4" id="KW-1185">Reference proteome</keyword>
<dbReference type="CDD" id="cd07067">
    <property type="entry name" value="HP_PGM_like"/>
    <property type="match status" value="1"/>
</dbReference>
<dbReference type="SMART" id="SM00855">
    <property type="entry name" value="PGAM"/>
    <property type="match status" value="1"/>
</dbReference>
<evidence type="ECO:0000256" key="2">
    <source>
        <dbReference type="PIRSR" id="PIRSR613078-2"/>
    </source>
</evidence>
<feature type="binding site" evidence="2">
    <location>
        <begin position="16"/>
        <end position="23"/>
    </location>
    <ligand>
        <name>substrate</name>
    </ligand>
</feature>
<feature type="binding site" evidence="2">
    <location>
        <position position="68"/>
    </location>
    <ligand>
        <name>substrate</name>
    </ligand>
</feature>
<dbReference type="GO" id="GO:0016791">
    <property type="term" value="F:phosphatase activity"/>
    <property type="evidence" value="ECO:0007669"/>
    <property type="project" value="TreeGrafter"/>
</dbReference>
<feature type="active site" description="Proton donor/acceptor" evidence="1">
    <location>
        <position position="92"/>
    </location>
</feature>
<gene>
    <name evidence="3" type="ORF">Ae201684_010098</name>
</gene>
<dbReference type="VEuPathDB" id="FungiDB:AeMF1_003552"/>
<evidence type="ECO:0000313" key="4">
    <source>
        <dbReference type="Proteomes" id="UP000481153"/>
    </source>
</evidence>
<dbReference type="InterPro" id="IPR013078">
    <property type="entry name" value="His_Pase_superF_clade-1"/>
</dbReference>
<dbReference type="InterPro" id="IPR050275">
    <property type="entry name" value="PGM_Phosphatase"/>
</dbReference>
<feature type="active site" description="Tele-phosphohistidine intermediate" evidence="1">
    <location>
        <position position="17"/>
    </location>
</feature>